<evidence type="ECO:0000313" key="5">
    <source>
        <dbReference type="Proteomes" id="UP000751190"/>
    </source>
</evidence>
<protein>
    <recommendedName>
        <fullName evidence="3">Calpain catalytic domain-containing protein</fullName>
    </recommendedName>
</protein>
<dbReference type="OrthoDB" id="9374162at2759"/>
<dbReference type="InterPro" id="IPR038765">
    <property type="entry name" value="Papain-like_cys_pep_sf"/>
</dbReference>
<accession>A0A8J5XFT6</accession>
<dbReference type="OMA" id="EWHADIV"/>
<dbReference type="PANTHER" id="PTHR46298">
    <property type="entry name" value="ANDROGLOBIN"/>
    <property type="match status" value="1"/>
</dbReference>
<sequence>MAPARKGTAALERHLFPRIGDRETNRLAPVFDLAEVKALLAPDAKAGGEPYTDADYDGGVLPLPAVLKTATAEWKRAKLLAADSTGAPPYVLEATIDPGQPRELTNGLLMPTCQAESALPLLEWITSTMQLIAEHAPALRDGDYLWQLIHPQTDARVPLYSDKGRYVVRLFDHGQWRAITIDDTLPCDATGHGLLPRTLAPRELWPSLLTKALLKLGARTSAGLRPRDPSVLTALTGWLPQVLPIAPASQPDHLTWDALTAALGANGTIVALAADEPVDDERRAELARSGVRTGPLLSVVEARSALGGNYVRLTSELVQWRGRLCDTDEASWTVELDGALGWKRRQRLRKVAAGATLRDFWTDEPSLCSTFGELVVWRDPTAQGWLASRSFSGISYSPGHADALLHVGAVPPTADGADGGAGAAQGGAAGVGETVGAHDDAARAPGATPVLIALTVSPAGGRAELPCWARLERFSPDEPLTDAGLLHLDATRIASMPLALRPGTYRLSVHSASELSLYPSFFHFTLHVCAATRALALGDAPTVLTAELARKGGRLEGERAVYPALEAHSWGVLIRARLSLKAPAAHAAAPGADEAGRVPVVVELLPHDERAAEHVRLHLIDNDGCDESSLTHLRGAMRCLPGAQHTLLVDACAPVNLDRATYALDVRAPVDAELSLETVLPAVDVLGRYVPSYAQTAAHRFVLCRYVATGATRSHAAMRIALSDPDAELTVRVYRLDKHQAGAAAPSAGQLLKSKEGVGSVTLAAVPLELAEMAKGASGTRIIVEVTLSRGAVERLGLLREPCAQPPDPAHPLDPPPRPPVSAAPRAPGDGTLGDRVAGAPPADADDGPALTYKLSALSDVVVTLTADDERAKQLDALKAAWEAKEAGRRARGRASRTAFLVSAGGLSAEDAATLVHGKETPVPAGKGGAKAPLRGAAGATSKPGSRAHTPALGGDQLASRAALWREPTVRRAASPADARLVDEAGKERARAALAERVQAAAAQREALALARAAHAAPRNELVASLAQGHAEWRSAVSAMAAQFGQTWEALRAERKPPDEEPVATVKPVKKDAKKK</sequence>
<evidence type="ECO:0000256" key="2">
    <source>
        <dbReference type="SAM" id="MobiDB-lite"/>
    </source>
</evidence>
<dbReference type="Proteomes" id="UP000751190">
    <property type="component" value="Unassembled WGS sequence"/>
</dbReference>
<reference evidence="4" key="1">
    <citation type="submission" date="2021-05" db="EMBL/GenBank/DDBJ databases">
        <title>The genome of the haptophyte Pavlova lutheri (Diacronema luteri, Pavlovales) - a model for lipid biosynthesis in eukaryotic algae.</title>
        <authorList>
            <person name="Hulatt C.J."/>
            <person name="Posewitz M.C."/>
        </authorList>
    </citation>
    <scope>NUCLEOTIDE SEQUENCE</scope>
    <source>
        <strain evidence="4">NIVA-4/92</strain>
    </source>
</reference>
<feature type="domain" description="Calpain catalytic" evidence="3">
    <location>
        <begin position="64"/>
        <end position="376"/>
    </location>
</feature>
<comment type="caution">
    <text evidence="4">The sequence shown here is derived from an EMBL/GenBank/DDBJ whole genome shotgun (WGS) entry which is preliminary data.</text>
</comment>
<evidence type="ECO:0000259" key="3">
    <source>
        <dbReference type="PROSITE" id="PS50203"/>
    </source>
</evidence>
<dbReference type="GO" id="GO:0004198">
    <property type="term" value="F:calcium-dependent cysteine-type endopeptidase activity"/>
    <property type="evidence" value="ECO:0007669"/>
    <property type="project" value="InterPro"/>
</dbReference>
<feature type="region of interest" description="Disordered" evidence="2">
    <location>
        <begin position="1051"/>
        <end position="1076"/>
    </location>
</feature>
<name>A0A8J5XFT6_DIALT</name>
<feature type="compositionally biased region" description="Pro residues" evidence="2">
    <location>
        <begin position="804"/>
        <end position="822"/>
    </location>
</feature>
<dbReference type="InterPro" id="IPR001300">
    <property type="entry name" value="Peptidase_C2_calpain_cat"/>
</dbReference>
<dbReference type="SUPFAM" id="SSF54001">
    <property type="entry name" value="Cysteine proteinases"/>
    <property type="match status" value="1"/>
</dbReference>
<evidence type="ECO:0000313" key="4">
    <source>
        <dbReference type="EMBL" id="KAG8463754.1"/>
    </source>
</evidence>
<dbReference type="AlphaFoldDB" id="A0A8J5XFT6"/>
<dbReference type="Pfam" id="PF00648">
    <property type="entry name" value="Peptidase_C2"/>
    <property type="match status" value="1"/>
</dbReference>
<dbReference type="PANTHER" id="PTHR46298:SF1">
    <property type="entry name" value="ANDROGLOBIN"/>
    <property type="match status" value="1"/>
</dbReference>
<dbReference type="InterPro" id="IPR053033">
    <property type="entry name" value="Androglobin-like"/>
</dbReference>
<dbReference type="GO" id="GO:0006508">
    <property type="term" value="P:proteolysis"/>
    <property type="evidence" value="ECO:0007669"/>
    <property type="project" value="InterPro"/>
</dbReference>
<feature type="region of interest" description="Disordered" evidence="2">
    <location>
        <begin position="919"/>
        <end position="957"/>
    </location>
</feature>
<dbReference type="EMBL" id="JAGTXO010000015">
    <property type="protein sequence ID" value="KAG8463754.1"/>
    <property type="molecule type" value="Genomic_DNA"/>
</dbReference>
<evidence type="ECO:0000256" key="1">
    <source>
        <dbReference type="PROSITE-ProRule" id="PRU00239"/>
    </source>
</evidence>
<gene>
    <name evidence="4" type="ORF">KFE25_004027</name>
</gene>
<dbReference type="PROSITE" id="PS50203">
    <property type="entry name" value="CALPAIN_CAT"/>
    <property type="match status" value="1"/>
</dbReference>
<organism evidence="4 5">
    <name type="scientific">Diacronema lutheri</name>
    <name type="common">Unicellular marine alga</name>
    <name type="synonym">Monochrysis lutheri</name>
    <dbReference type="NCBI Taxonomy" id="2081491"/>
    <lineage>
        <taxon>Eukaryota</taxon>
        <taxon>Haptista</taxon>
        <taxon>Haptophyta</taxon>
        <taxon>Pavlovophyceae</taxon>
        <taxon>Pavlovales</taxon>
        <taxon>Pavlovaceae</taxon>
        <taxon>Diacronema</taxon>
    </lineage>
</organism>
<keyword evidence="5" id="KW-1185">Reference proteome</keyword>
<dbReference type="SMART" id="SM00230">
    <property type="entry name" value="CysPc"/>
    <property type="match status" value="1"/>
</dbReference>
<proteinExistence type="predicted"/>
<comment type="caution">
    <text evidence="1">Lacks conserved residue(s) required for the propagation of feature annotation.</text>
</comment>
<feature type="region of interest" description="Disordered" evidence="2">
    <location>
        <begin position="801"/>
        <end position="845"/>
    </location>
</feature>